<accession>A0AB38XNQ4</accession>
<sequence length="46" mass="5325">MTEETATLQISFKPLWKTLIDKGMRKQDLRDKTRISASTIAKTRSE</sequence>
<evidence type="ECO:0000259" key="1">
    <source>
        <dbReference type="Pfam" id="PF13443"/>
    </source>
</evidence>
<protein>
    <submittedName>
        <fullName evidence="2">Helix-turn-helix domain-containing protein</fullName>
    </submittedName>
</protein>
<dbReference type="EMBL" id="CP116394">
    <property type="protein sequence ID" value="WCE45992.1"/>
    <property type="molecule type" value="Genomic_DNA"/>
</dbReference>
<dbReference type="RefSeq" id="WP_196793472.1">
    <property type="nucleotide sequence ID" value="NZ_CP116394.1"/>
</dbReference>
<dbReference type="AlphaFoldDB" id="A0AB38XNQ4"/>
<dbReference type="KEGG" id="wne:PIG85_10165"/>
<dbReference type="InterPro" id="IPR001387">
    <property type="entry name" value="Cro/C1-type_HTH"/>
</dbReference>
<name>A0AB38XNQ4_9ACTO</name>
<gene>
    <name evidence="2" type="ORF">PIG85_10165</name>
</gene>
<feature type="domain" description="HTH cro/C1-type" evidence="1">
    <location>
        <begin position="15"/>
        <end position="45"/>
    </location>
</feature>
<organism evidence="2 3">
    <name type="scientific">Winkia neuii subsp. anitrata</name>
    <dbReference type="NCBI Taxonomy" id="29318"/>
    <lineage>
        <taxon>Bacteria</taxon>
        <taxon>Bacillati</taxon>
        <taxon>Actinomycetota</taxon>
        <taxon>Actinomycetes</taxon>
        <taxon>Actinomycetales</taxon>
        <taxon>Actinomycetaceae</taxon>
        <taxon>Winkia</taxon>
    </lineage>
</organism>
<proteinExistence type="predicted"/>
<dbReference type="Proteomes" id="UP001211044">
    <property type="component" value="Chromosome"/>
</dbReference>
<evidence type="ECO:0000313" key="2">
    <source>
        <dbReference type="EMBL" id="WCE45992.1"/>
    </source>
</evidence>
<evidence type="ECO:0000313" key="3">
    <source>
        <dbReference type="Proteomes" id="UP001211044"/>
    </source>
</evidence>
<dbReference type="Pfam" id="PF13443">
    <property type="entry name" value="HTH_26"/>
    <property type="match status" value="1"/>
</dbReference>
<reference evidence="2" key="1">
    <citation type="submission" date="2023-01" db="EMBL/GenBank/DDBJ databases">
        <title>Comparative Genomic Analysis of the Clinically-Derived Winkia Strain NY0527 Provides Evidence into the Taxonomic Reassignment of Winkia neuii and Characterizes Their Virulence Traits.</title>
        <authorList>
            <person name="Cai X."/>
            <person name="Peng Y."/>
            <person name="Li M."/>
            <person name="Qiu Y."/>
            <person name="Wang Y."/>
            <person name="Xu L."/>
            <person name="Hou Q."/>
        </authorList>
    </citation>
    <scope>NUCLEOTIDE SEQUENCE</scope>
    <source>
        <strain evidence="2">NY0527</strain>
    </source>
</reference>